<sequence>MYPRCIVHVDDCDFRVDLIPLGMSENSEEVVLSEEEMPKVSYAEGWGILMAGELNRAEIVPNGRGELQ</sequence>
<accession>A0AAD3SI41</accession>
<protein>
    <submittedName>
        <fullName evidence="1">Uncharacterized protein</fullName>
    </submittedName>
</protein>
<gene>
    <name evidence="1" type="ORF">Nepgr_013574</name>
</gene>
<dbReference type="AlphaFoldDB" id="A0AAD3SI41"/>
<proteinExistence type="predicted"/>
<comment type="caution">
    <text evidence="1">The sequence shown here is derived from an EMBL/GenBank/DDBJ whole genome shotgun (WGS) entry which is preliminary data.</text>
</comment>
<evidence type="ECO:0000313" key="2">
    <source>
        <dbReference type="Proteomes" id="UP001279734"/>
    </source>
</evidence>
<reference evidence="1" key="1">
    <citation type="submission" date="2023-05" db="EMBL/GenBank/DDBJ databases">
        <title>Nepenthes gracilis genome sequencing.</title>
        <authorList>
            <person name="Fukushima K."/>
        </authorList>
    </citation>
    <scope>NUCLEOTIDE SEQUENCE</scope>
    <source>
        <strain evidence="1">SING2019-196</strain>
    </source>
</reference>
<dbReference type="Proteomes" id="UP001279734">
    <property type="component" value="Unassembled WGS sequence"/>
</dbReference>
<dbReference type="EMBL" id="BSYO01000011">
    <property type="protein sequence ID" value="GMH11733.1"/>
    <property type="molecule type" value="Genomic_DNA"/>
</dbReference>
<evidence type="ECO:0000313" key="1">
    <source>
        <dbReference type="EMBL" id="GMH11733.1"/>
    </source>
</evidence>
<organism evidence="1 2">
    <name type="scientific">Nepenthes gracilis</name>
    <name type="common">Slender pitcher plant</name>
    <dbReference type="NCBI Taxonomy" id="150966"/>
    <lineage>
        <taxon>Eukaryota</taxon>
        <taxon>Viridiplantae</taxon>
        <taxon>Streptophyta</taxon>
        <taxon>Embryophyta</taxon>
        <taxon>Tracheophyta</taxon>
        <taxon>Spermatophyta</taxon>
        <taxon>Magnoliopsida</taxon>
        <taxon>eudicotyledons</taxon>
        <taxon>Gunneridae</taxon>
        <taxon>Pentapetalae</taxon>
        <taxon>Caryophyllales</taxon>
        <taxon>Nepenthaceae</taxon>
        <taxon>Nepenthes</taxon>
    </lineage>
</organism>
<keyword evidence="2" id="KW-1185">Reference proteome</keyword>
<name>A0AAD3SI41_NEPGR</name>